<evidence type="ECO:0000313" key="2">
    <source>
        <dbReference type="Proteomes" id="UP000479710"/>
    </source>
</evidence>
<evidence type="ECO:0008006" key="3">
    <source>
        <dbReference type="Google" id="ProtNLM"/>
    </source>
</evidence>
<comment type="caution">
    <text evidence="1">The sequence shown here is derived from an EMBL/GenBank/DDBJ whole genome shotgun (WGS) entry which is preliminary data.</text>
</comment>
<dbReference type="AlphaFoldDB" id="A0A6G1DYW4"/>
<sequence length="108" mass="11804">MKRRGSTDAYRNLPRLLGPPVNGLRQRLVVGGEVLLVAEIGEAVEPQVEGVDPGVGGGIVLVDERGDRRGYCQRRGGKRCGRARARVAEGMEAMQQVRRRGTPWRRGG</sequence>
<dbReference type="Proteomes" id="UP000479710">
    <property type="component" value="Unassembled WGS sequence"/>
</dbReference>
<accession>A0A6G1DYW4</accession>
<evidence type="ECO:0000313" key="1">
    <source>
        <dbReference type="EMBL" id="KAF0917422.1"/>
    </source>
</evidence>
<dbReference type="EMBL" id="SPHZ02000005">
    <property type="protein sequence ID" value="KAF0917422.1"/>
    <property type="molecule type" value="Genomic_DNA"/>
</dbReference>
<name>A0A6G1DYW4_9ORYZ</name>
<protein>
    <recommendedName>
        <fullName evidence="3">DUF834 domain-containing protein</fullName>
    </recommendedName>
</protein>
<organism evidence="1 2">
    <name type="scientific">Oryza meyeriana var. granulata</name>
    <dbReference type="NCBI Taxonomy" id="110450"/>
    <lineage>
        <taxon>Eukaryota</taxon>
        <taxon>Viridiplantae</taxon>
        <taxon>Streptophyta</taxon>
        <taxon>Embryophyta</taxon>
        <taxon>Tracheophyta</taxon>
        <taxon>Spermatophyta</taxon>
        <taxon>Magnoliopsida</taxon>
        <taxon>Liliopsida</taxon>
        <taxon>Poales</taxon>
        <taxon>Poaceae</taxon>
        <taxon>BOP clade</taxon>
        <taxon>Oryzoideae</taxon>
        <taxon>Oryzeae</taxon>
        <taxon>Oryzinae</taxon>
        <taxon>Oryza</taxon>
        <taxon>Oryza meyeriana</taxon>
    </lineage>
</organism>
<keyword evidence="2" id="KW-1185">Reference proteome</keyword>
<proteinExistence type="predicted"/>
<gene>
    <name evidence="1" type="ORF">E2562_017868</name>
</gene>
<reference evidence="1 2" key="1">
    <citation type="submission" date="2019-11" db="EMBL/GenBank/DDBJ databases">
        <title>Whole genome sequence of Oryza granulata.</title>
        <authorList>
            <person name="Li W."/>
        </authorList>
    </citation>
    <scope>NUCLEOTIDE SEQUENCE [LARGE SCALE GENOMIC DNA]</scope>
    <source>
        <strain evidence="2">cv. Menghai</strain>
        <tissue evidence="1">Leaf</tissue>
    </source>
</reference>